<keyword evidence="3" id="KW-1185">Reference proteome</keyword>
<name>A0A346Y6L7_9ACTN</name>
<organism evidence="2 3">
    <name type="scientific">Euzebya pacifica</name>
    <dbReference type="NCBI Taxonomy" id="1608957"/>
    <lineage>
        <taxon>Bacteria</taxon>
        <taxon>Bacillati</taxon>
        <taxon>Actinomycetota</taxon>
        <taxon>Nitriliruptoria</taxon>
        <taxon>Euzebyales</taxon>
    </lineage>
</organism>
<dbReference type="OrthoDB" id="5144756at2"/>
<feature type="region of interest" description="Disordered" evidence="1">
    <location>
        <begin position="1"/>
        <end position="20"/>
    </location>
</feature>
<evidence type="ECO:0000313" key="3">
    <source>
        <dbReference type="Proteomes" id="UP000264006"/>
    </source>
</evidence>
<sequence>MNTSAQRIRNPRPARRHLAAVPSDQSTVTSLEVVDLENLLAPLHGRDRTSLVSAASWVMTLIDGCTSHRIGVVAANGLLCATVAWDLPKQMRLLAVPPGSDSADRALTRYVDSHPVDPDITVIYSGDHHFVELARQARFAWVIAGTDRLSSQLAAAADVITTIDITARRALTRTATPAAVAA</sequence>
<dbReference type="Proteomes" id="UP000264006">
    <property type="component" value="Plasmid pEDY32-46I"/>
</dbReference>
<protein>
    <recommendedName>
        <fullName evidence="4">NYN domain-containing protein</fullName>
    </recommendedName>
</protein>
<keyword evidence="2" id="KW-0614">Plasmid</keyword>
<evidence type="ECO:0000256" key="1">
    <source>
        <dbReference type="SAM" id="MobiDB-lite"/>
    </source>
</evidence>
<accession>A0A346Y6L7</accession>
<evidence type="ECO:0000313" key="2">
    <source>
        <dbReference type="EMBL" id="AXV10114.1"/>
    </source>
</evidence>
<feature type="compositionally biased region" description="Basic residues" evidence="1">
    <location>
        <begin position="9"/>
        <end position="18"/>
    </location>
</feature>
<gene>
    <name evidence="2" type="ORF">DVS28_b0344</name>
</gene>
<geneLocation type="plasmid" evidence="3">
    <name>pedy32-46i</name>
</geneLocation>
<evidence type="ECO:0008006" key="4">
    <source>
        <dbReference type="Google" id="ProtNLM"/>
    </source>
</evidence>
<dbReference type="KEGG" id="euz:DVS28_b0344"/>
<dbReference type="RefSeq" id="WP_114594693.1">
    <property type="nucleotide sequence ID" value="NZ_CP031166.1"/>
</dbReference>
<dbReference type="EMBL" id="CP031166">
    <property type="protein sequence ID" value="AXV10114.1"/>
    <property type="molecule type" value="Genomic_DNA"/>
</dbReference>
<dbReference type="AlphaFoldDB" id="A0A346Y6L7"/>
<proteinExistence type="predicted"/>
<reference evidence="2 3" key="1">
    <citation type="submission" date="2018-09" db="EMBL/GenBank/DDBJ databases">
        <title>Complete genome sequence of Euzebya sp. DY32-46 isolated from seawater of Pacific Ocean.</title>
        <authorList>
            <person name="Xu L."/>
            <person name="Wu Y.-H."/>
            <person name="Xu X.-W."/>
        </authorList>
    </citation>
    <scope>NUCLEOTIDE SEQUENCE [LARGE SCALE GENOMIC DNA]</scope>
    <source>
        <strain evidence="2 3">DY32-46</strain>
        <plasmid evidence="3">pedy32-46i</plasmid>
    </source>
</reference>